<dbReference type="InterPro" id="IPR054542">
    <property type="entry name" value="Cys_met_metab_PP"/>
</dbReference>
<evidence type="ECO:0000256" key="7">
    <source>
        <dbReference type="ARBA" id="ARBA00052699"/>
    </source>
</evidence>
<dbReference type="GO" id="GO:0047982">
    <property type="term" value="F:homocysteine desulfhydrase activity"/>
    <property type="evidence" value="ECO:0007669"/>
    <property type="project" value="UniProtKB-EC"/>
</dbReference>
<keyword evidence="3 8" id="KW-0663">Pyridoxal phosphate</keyword>
<comment type="cofactor">
    <cofactor evidence="1 9">
        <name>pyridoxal 5'-phosphate</name>
        <dbReference type="ChEBI" id="CHEBI:597326"/>
    </cofactor>
</comment>
<dbReference type="InterPro" id="IPR000277">
    <property type="entry name" value="Cys/Met-Metab_PyrdxlP-dep_enz"/>
</dbReference>
<dbReference type="PANTHER" id="PTHR11808">
    <property type="entry name" value="TRANS-SULFURATION ENZYME FAMILY MEMBER"/>
    <property type="match status" value="1"/>
</dbReference>
<name>A0A5C4W5I9_9ACTN</name>
<dbReference type="InterPro" id="IPR015421">
    <property type="entry name" value="PyrdxlP-dep_Trfase_major"/>
</dbReference>
<dbReference type="SUPFAM" id="SSF53383">
    <property type="entry name" value="PLP-dependent transferases"/>
    <property type="match status" value="1"/>
</dbReference>
<dbReference type="PROSITE" id="PS00868">
    <property type="entry name" value="CYS_MET_METAB_PP"/>
    <property type="match status" value="1"/>
</dbReference>
<dbReference type="GO" id="GO:0019346">
    <property type="term" value="P:transsulfuration"/>
    <property type="evidence" value="ECO:0007669"/>
    <property type="project" value="InterPro"/>
</dbReference>
<evidence type="ECO:0000256" key="6">
    <source>
        <dbReference type="ARBA" id="ARBA00048780"/>
    </source>
</evidence>
<comment type="caution">
    <text evidence="10">The sequence shown here is derived from an EMBL/GenBank/DDBJ whole genome shotgun (WGS) entry which is preliminary data.</text>
</comment>
<dbReference type="EMBL" id="VDMP01000020">
    <property type="protein sequence ID" value="TNM42856.1"/>
    <property type="molecule type" value="Genomic_DNA"/>
</dbReference>
<keyword evidence="11" id="KW-1185">Reference proteome</keyword>
<evidence type="ECO:0000313" key="11">
    <source>
        <dbReference type="Proteomes" id="UP000313231"/>
    </source>
</evidence>
<dbReference type="GO" id="GO:0030170">
    <property type="term" value="F:pyridoxal phosphate binding"/>
    <property type="evidence" value="ECO:0007669"/>
    <property type="project" value="InterPro"/>
</dbReference>
<evidence type="ECO:0000313" key="10">
    <source>
        <dbReference type="EMBL" id="TNM42856.1"/>
    </source>
</evidence>
<evidence type="ECO:0000256" key="4">
    <source>
        <dbReference type="ARBA" id="ARBA00047175"/>
    </source>
</evidence>
<dbReference type="OrthoDB" id="9780685at2"/>
<dbReference type="Gene3D" id="3.40.640.10">
    <property type="entry name" value="Type I PLP-dependent aspartate aminotransferase-like (Major domain)"/>
    <property type="match status" value="1"/>
</dbReference>
<dbReference type="Pfam" id="PF01053">
    <property type="entry name" value="Cys_Met_Meta_PP"/>
    <property type="match status" value="1"/>
</dbReference>
<feature type="modified residue" description="N6-(pyridoxal phosphate)lysine" evidence="8">
    <location>
        <position position="205"/>
    </location>
</feature>
<evidence type="ECO:0000256" key="5">
    <source>
        <dbReference type="ARBA" id="ARBA00047199"/>
    </source>
</evidence>
<dbReference type="FunFam" id="3.40.640.10:FF:000046">
    <property type="entry name" value="Cystathionine gamma-lyase"/>
    <property type="match status" value="1"/>
</dbReference>
<dbReference type="GO" id="GO:0019343">
    <property type="term" value="P:cysteine biosynthetic process via cystathionine"/>
    <property type="evidence" value="ECO:0007669"/>
    <property type="project" value="TreeGrafter"/>
</dbReference>
<keyword evidence="10" id="KW-0808">Transferase</keyword>
<dbReference type="InterPro" id="IPR015422">
    <property type="entry name" value="PyrdxlP-dep_Trfase_small"/>
</dbReference>
<dbReference type="GO" id="GO:0005737">
    <property type="term" value="C:cytoplasm"/>
    <property type="evidence" value="ECO:0007669"/>
    <property type="project" value="TreeGrafter"/>
</dbReference>
<dbReference type="RefSeq" id="WP_139622253.1">
    <property type="nucleotide sequence ID" value="NZ_VDMP01000020.1"/>
</dbReference>
<sequence length="368" mass="38564">MSAPAHDPSSAAPALRPATIAVTAGRPPHEPDEPLNVPITMTSTYGATGDLEYGRFGNPTWSAFEETLGALEGGRALAFASGMAAVTTILDLVGIGGSVIAPRHAYNGSVAALADAESRGRLRASLVDTSDTAAVIAALRADEDCALLWLESPTNPALEVADIPALVAAAHELGIRVVVDNTFATPLLQQPLSLGADIVVHSATKYIAGHSDVLMGAIVVADEEVYGALKGRRDLAGAVPGPFETWLALRGLRTLPVRLERAAANAAELARRLADHPAVEEVRYPGFGAIVAPVLAGGADAGDFLVRATSLWVHATSLGGVESTFERRRRWKLEPATIPDGLVRLSVGIEDVEDLWHDLKQALDRINA</sequence>
<evidence type="ECO:0000256" key="2">
    <source>
        <dbReference type="ARBA" id="ARBA00009077"/>
    </source>
</evidence>
<evidence type="ECO:0000256" key="9">
    <source>
        <dbReference type="RuleBase" id="RU362118"/>
    </source>
</evidence>
<evidence type="ECO:0000256" key="3">
    <source>
        <dbReference type="ARBA" id="ARBA00022898"/>
    </source>
</evidence>
<dbReference type="Gene3D" id="3.90.1150.10">
    <property type="entry name" value="Aspartate Aminotransferase, domain 1"/>
    <property type="match status" value="2"/>
</dbReference>
<comment type="catalytic activity">
    <reaction evidence="6">
        <text>L-homocysteine + H2O = 2-oxobutanoate + hydrogen sulfide + NH4(+) + H(+)</text>
        <dbReference type="Rhea" id="RHEA:14501"/>
        <dbReference type="ChEBI" id="CHEBI:15377"/>
        <dbReference type="ChEBI" id="CHEBI:15378"/>
        <dbReference type="ChEBI" id="CHEBI:16763"/>
        <dbReference type="ChEBI" id="CHEBI:28938"/>
        <dbReference type="ChEBI" id="CHEBI:29919"/>
        <dbReference type="ChEBI" id="CHEBI:58199"/>
        <dbReference type="EC" id="4.4.1.2"/>
    </reaction>
    <physiologicalReaction direction="left-to-right" evidence="6">
        <dbReference type="Rhea" id="RHEA:14502"/>
    </physiologicalReaction>
</comment>
<evidence type="ECO:0000256" key="1">
    <source>
        <dbReference type="ARBA" id="ARBA00001933"/>
    </source>
</evidence>
<proteinExistence type="inferred from homology"/>
<comment type="similarity">
    <text evidence="2 9">Belongs to the trans-sulfuration enzymes family.</text>
</comment>
<evidence type="ECO:0000256" key="8">
    <source>
        <dbReference type="PIRSR" id="PIRSR001434-2"/>
    </source>
</evidence>
<dbReference type="Proteomes" id="UP000313231">
    <property type="component" value="Unassembled WGS sequence"/>
</dbReference>
<protein>
    <recommendedName>
        <fullName evidence="4">homocysteine desulfhydrase</fullName>
        <ecNumber evidence="4">4.4.1.2</ecNumber>
    </recommendedName>
    <alternativeName>
        <fullName evidence="5">Homocysteine desulfhydrase</fullName>
    </alternativeName>
</protein>
<accession>A0A5C4W5I9</accession>
<dbReference type="InterPro" id="IPR015424">
    <property type="entry name" value="PyrdxlP-dep_Trfase"/>
</dbReference>
<dbReference type="GO" id="GO:0018826">
    <property type="term" value="F:methionine gamma-lyase activity"/>
    <property type="evidence" value="ECO:0007669"/>
    <property type="project" value="UniProtKB-EC"/>
</dbReference>
<dbReference type="GO" id="GO:0004123">
    <property type="term" value="F:cystathionine gamma-lyase activity"/>
    <property type="evidence" value="ECO:0007669"/>
    <property type="project" value="TreeGrafter"/>
</dbReference>
<dbReference type="PANTHER" id="PTHR11808:SF15">
    <property type="entry name" value="CYSTATHIONINE GAMMA-LYASE"/>
    <property type="match status" value="1"/>
</dbReference>
<dbReference type="GO" id="GO:0003962">
    <property type="term" value="F:cystathionine gamma-synthase activity"/>
    <property type="evidence" value="ECO:0007669"/>
    <property type="project" value="TreeGrafter"/>
</dbReference>
<dbReference type="EC" id="4.4.1.2" evidence="4"/>
<dbReference type="PIRSF" id="PIRSF001434">
    <property type="entry name" value="CGS"/>
    <property type="match status" value="1"/>
</dbReference>
<dbReference type="AlphaFoldDB" id="A0A5C4W5I9"/>
<reference evidence="10 11" key="1">
    <citation type="journal article" date="2016" name="Int. J. Syst. Evol. Microbiol.">
        <title>Nocardioides albidus sp. nov., an actinobacterium isolated from garden soil.</title>
        <authorList>
            <person name="Singh H."/>
            <person name="Du J."/>
            <person name="Trinh H."/>
            <person name="Won K."/>
            <person name="Yang J.E."/>
            <person name="Yin C."/>
            <person name="Kook M."/>
            <person name="Yi T.H."/>
        </authorList>
    </citation>
    <scope>NUCLEOTIDE SEQUENCE [LARGE SCALE GENOMIC DNA]</scope>
    <source>
        <strain evidence="10 11">CCTCC AB 2015297</strain>
    </source>
</reference>
<comment type="catalytic activity">
    <reaction evidence="7">
        <text>L-methionine + H2O = methanethiol + 2-oxobutanoate + NH4(+)</text>
        <dbReference type="Rhea" id="RHEA:23800"/>
        <dbReference type="ChEBI" id="CHEBI:15377"/>
        <dbReference type="ChEBI" id="CHEBI:16007"/>
        <dbReference type="ChEBI" id="CHEBI:16763"/>
        <dbReference type="ChEBI" id="CHEBI:28938"/>
        <dbReference type="ChEBI" id="CHEBI:57844"/>
        <dbReference type="EC" id="4.4.1.11"/>
    </reaction>
    <physiologicalReaction direction="left-to-right" evidence="7">
        <dbReference type="Rhea" id="RHEA:23801"/>
    </physiologicalReaction>
</comment>
<gene>
    <name evidence="10" type="ORF">FHP29_07625</name>
</gene>
<organism evidence="10 11">
    <name type="scientific">Nocardioides albidus</name>
    <dbReference type="NCBI Taxonomy" id="1517589"/>
    <lineage>
        <taxon>Bacteria</taxon>
        <taxon>Bacillati</taxon>
        <taxon>Actinomycetota</taxon>
        <taxon>Actinomycetes</taxon>
        <taxon>Propionibacteriales</taxon>
        <taxon>Nocardioidaceae</taxon>
        <taxon>Nocardioides</taxon>
    </lineage>
</organism>